<proteinExistence type="predicted"/>
<reference evidence="4 5" key="1">
    <citation type="submission" date="2012-06" db="EMBL/GenBank/DDBJ databases">
        <title>The complete chromosome of genome of Turneriella parva DSM 21527.</title>
        <authorList>
            <consortium name="US DOE Joint Genome Institute (JGI-PGF)"/>
            <person name="Lucas S."/>
            <person name="Han J."/>
            <person name="Lapidus A."/>
            <person name="Bruce D."/>
            <person name="Goodwin L."/>
            <person name="Pitluck S."/>
            <person name="Peters L."/>
            <person name="Kyrpides N."/>
            <person name="Mavromatis K."/>
            <person name="Ivanova N."/>
            <person name="Mikhailova N."/>
            <person name="Chertkov O."/>
            <person name="Detter J.C."/>
            <person name="Tapia R."/>
            <person name="Han C."/>
            <person name="Land M."/>
            <person name="Hauser L."/>
            <person name="Markowitz V."/>
            <person name="Cheng J.-F."/>
            <person name="Hugenholtz P."/>
            <person name="Woyke T."/>
            <person name="Wu D."/>
            <person name="Gronow S."/>
            <person name="Wellnitz S."/>
            <person name="Brambilla E."/>
            <person name="Klenk H.-P."/>
            <person name="Eisen J.A."/>
        </authorList>
    </citation>
    <scope>NUCLEOTIDE SEQUENCE [LARGE SCALE GENOMIC DNA]</scope>
    <source>
        <strain evidence="5">ATCC BAA-1111 / DSM 21527 / NCTC 11395 / H</strain>
    </source>
</reference>
<dbReference type="HOGENOM" id="CLU_926865_0_0_12"/>
<dbReference type="InterPro" id="IPR019734">
    <property type="entry name" value="TPR_rpt"/>
</dbReference>
<feature type="repeat" description="TPR" evidence="3">
    <location>
        <begin position="48"/>
        <end position="81"/>
    </location>
</feature>
<dbReference type="PANTHER" id="PTHR45586">
    <property type="entry name" value="TPR REPEAT-CONTAINING PROTEIN PA4667"/>
    <property type="match status" value="1"/>
</dbReference>
<organism evidence="4 5">
    <name type="scientific">Turneriella parva (strain ATCC BAA-1111 / DSM 21527 / NCTC 11395 / H)</name>
    <name type="common">Leptospira parva</name>
    <dbReference type="NCBI Taxonomy" id="869212"/>
    <lineage>
        <taxon>Bacteria</taxon>
        <taxon>Pseudomonadati</taxon>
        <taxon>Spirochaetota</taxon>
        <taxon>Spirochaetia</taxon>
        <taxon>Leptospirales</taxon>
        <taxon>Leptospiraceae</taxon>
        <taxon>Turneriella</taxon>
    </lineage>
</organism>
<evidence type="ECO:0000313" key="5">
    <source>
        <dbReference type="Proteomes" id="UP000006048"/>
    </source>
</evidence>
<dbReference type="Pfam" id="PF13414">
    <property type="entry name" value="TPR_11"/>
    <property type="match status" value="1"/>
</dbReference>
<accession>I4BAY8</accession>
<feature type="repeat" description="TPR" evidence="3">
    <location>
        <begin position="115"/>
        <end position="148"/>
    </location>
</feature>
<dbReference type="AlphaFoldDB" id="I4BAY8"/>
<dbReference type="InterPro" id="IPR051012">
    <property type="entry name" value="CellSynth/LPSAsmb/PSIAsmb"/>
</dbReference>
<evidence type="ECO:0000313" key="4">
    <source>
        <dbReference type="EMBL" id="AFM14445.1"/>
    </source>
</evidence>
<dbReference type="STRING" id="869212.Turpa_3811"/>
<keyword evidence="5" id="KW-1185">Reference proteome</keyword>
<dbReference type="EMBL" id="CP002959">
    <property type="protein sequence ID" value="AFM14445.1"/>
    <property type="molecule type" value="Genomic_DNA"/>
</dbReference>
<dbReference type="InterPro" id="IPR011990">
    <property type="entry name" value="TPR-like_helical_dom_sf"/>
</dbReference>
<dbReference type="SMART" id="SM00028">
    <property type="entry name" value="TPR"/>
    <property type="match status" value="5"/>
</dbReference>
<evidence type="ECO:0000256" key="2">
    <source>
        <dbReference type="ARBA" id="ARBA00022803"/>
    </source>
</evidence>
<dbReference type="RefSeq" id="WP_014804922.1">
    <property type="nucleotide sequence ID" value="NC_018020.1"/>
</dbReference>
<dbReference type="PROSITE" id="PS50005">
    <property type="entry name" value="TPR"/>
    <property type="match status" value="2"/>
</dbReference>
<dbReference type="PANTHER" id="PTHR45586:SF1">
    <property type="entry name" value="LIPOPOLYSACCHARIDE ASSEMBLY PROTEIN B"/>
    <property type="match status" value="1"/>
</dbReference>
<dbReference type="KEGG" id="tpx:Turpa_3811"/>
<dbReference type="OrthoDB" id="339929at2"/>
<evidence type="ECO:0000256" key="1">
    <source>
        <dbReference type="ARBA" id="ARBA00022737"/>
    </source>
</evidence>
<evidence type="ECO:0000256" key="3">
    <source>
        <dbReference type="PROSITE-ProRule" id="PRU00339"/>
    </source>
</evidence>
<name>I4BAY8_TURPD</name>
<keyword evidence="2 3" id="KW-0802">TPR repeat</keyword>
<dbReference type="Proteomes" id="UP000006048">
    <property type="component" value="Chromosome"/>
</dbReference>
<sequence length="288" mass="32601">MAEAHDTGRARRTRNLLFEQALEAEKKGDLKAALEKYKMALQIDQNFFDAWLNAGAIYTRQGKGDKAITCYQRALVSKNDVRGHYNLAVEYYKKGDFKESEKALKSVLKLDTRYLNAHLLLGYVYGKTGRNDKSEISIRNALKIDPQNYQAQTALALLYFHTDRPELALRQVNILLTKAPEDKVLLGLSAKISLSGGDLRQAAAGFRKVAARDPELKKFYESLRGEVPQEKKKSIRQKREKIETQAKKTAKDMLDLSLLQFFDGEPEHALATLEKLTAALEAKKIKKP</sequence>
<gene>
    <name evidence="4" type="ordered locus">Turpa_3811</name>
</gene>
<dbReference type="Gene3D" id="1.25.40.10">
    <property type="entry name" value="Tetratricopeptide repeat domain"/>
    <property type="match status" value="3"/>
</dbReference>
<keyword evidence="1" id="KW-0677">Repeat</keyword>
<dbReference type="Pfam" id="PF13432">
    <property type="entry name" value="TPR_16"/>
    <property type="match status" value="1"/>
</dbReference>
<dbReference type="SUPFAM" id="SSF81901">
    <property type="entry name" value="HCP-like"/>
    <property type="match status" value="1"/>
</dbReference>
<protein>
    <submittedName>
        <fullName evidence="4">Tetratricopeptide TPR_1 repeat-containing protein</fullName>
    </submittedName>
</protein>